<protein>
    <submittedName>
        <fullName evidence="1">Uncharacterized protein</fullName>
    </submittedName>
</protein>
<evidence type="ECO:0000313" key="1">
    <source>
        <dbReference type="EMBL" id="KAJ1674517.1"/>
    </source>
</evidence>
<reference evidence="1" key="1">
    <citation type="submission" date="2022-06" db="EMBL/GenBank/DDBJ databases">
        <title>Phylogenomic reconstructions and comparative analyses of Kickxellomycotina fungi.</title>
        <authorList>
            <person name="Reynolds N.K."/>
            <person name="Stajich J.E."/>
            <person name="Barry K."/>
            <person name="Grigoriev I.V."/>
            <person name="Crous P."/>
            <person name="Smith M.E."/>
        </authorList>
    </citation>
    <scope>NUCLEOTIDE SEQUENCE</scope>
    <source>
        <strain evidence="1">RSA 2271</strain>
    </source>
</reference>
<proteinExistence type="predicted"/>
<name>A0ACC1HH31_9FUNG</name>
<evidence type="ECO:0000313" key="2">
    <source>
        <dbReference type="Proteomes" id="UP001145114"/>
    </source>
</evidence>
<dbReference type="Proteomes" id="UP001145114">
    <property type="component" value="Unassembled WGS sequence"/>
</dbReference>
<gene>
    <name evidence="1" type="ORF">EV182_003121</name>
</gene>
<comment type="caution">
    <text evidence="1">The sequence shown here is derived from an EMBL/GenBank/DDBJ whole genome shotgun (WGS) entry which is preliminary data.</text>
</comment>
<dbReference type="EMBL" id="JAMZIH010005904">
    <property type="protein sequence ID" value="KAJ1674517.1"/>
    <property type="molecule type" value="Genomic_DNA"/>
</dbReference>
<organism evidence="1 2">
    <name type="scientific">Spiromyces aspiralis</name>
    <dbReference type="NCBI Taxonomy" id="68401"/>
    <lineage>
        <taxon>Eukaryota</taxon>
        <taxon>Fungi</taxon>
        <taxon>Fungi incertae sedis</taxon>
        <taxon>Zoopagomycota</taxon>
        <taxon>Kickxellomycotina</taxon>
        <taxon>Kickxellomycetes</taxon>
        <taxon>Kickxellales</taxon>
        <taxon>Kickxellaceae</taxon>
        <taxon>Spiromyces</taxon>
    </lineage>
</organism>
<sequence length="392" mass="46105">MFSRIKVLLIIGFCALIFVSTRLLVSRSSLDFRSIPLTSYLSDTDTNFNSMPPASPAPTRAKAAIVALVRNSDLKGMRSTVRQIEDRFNHKFNYPYIFLNDQPFTDEFKHGISFVTNSEVRYGTLNASDWNLPDHMDPAKVELALEKNKHRYIYGGSLSYRFMCRFQSGLFFDHPLLQDLEYYWRIEPDVDYYCDIDYDPFLFMKENGYRYGFTIAPLEWKKTVETLWPTTLRWIQQNPHHLPDKSMIDWVVDNNGDYNMCHFWSNFEIVDLSLYRSEAYRSYFDYLDKSGGFFYERWGDAPVHSIAASMFLSRDEIHWFEDIGYNHPGNMHCPRPQELNLRCICDSTKSYTYRSHCQRRFAEVKDISKFDALQKVHARLGLSPPPPPPPYQ</sequence>
<accession>A0ACC1HH31</accession>
<keyword evidence="2" id="KW-1185">Reference proteome</keyword>